<keyword evidence="8" id="KW-1185">Reference proteome</keyword>
<evidence type="ECO:0000313" key="7">
    <source>
        <dbReference type="EMBL" id="MDQ7249063.1"/>
    </source>
</evidence>
<dbReference type="Gene3D" id="1.20.1280.290">
    <property type="match status" value="1"/>
</dbReference>
<evidence type="ECO:0000256" key="3">
    <source>
        <dbReference type="ARBA" id="ARBA00022989"/>
    </source>
</evidence>
<protein>
    <submittedName>
        <fullName evidence="7">SemiSWEET transporter</fullName>
    </submittedName>
</protein>
<dbReference type="InterPro" id="IPR006603">
    <property type="entry name" value="PQ-loop_rpt"/>
</dbReference>
<evidence type="ECO:0000313" key="8">
    <source>
        <dbReference type="Proteomes" id="UP001230156"/>
    </source>
</evidence>
<evidence type="ECO:0000256" key="6">
    <source>
        <dbReference type="SAM" id="Phobius"/>
    </source>
</evidence>
<sequence length="127" mass="13518">MSSPGFWIEALGLFAACLTTSSFLPQAIRIWRTRSARDVSLVMYLMMAAGNTLWLVYGILIGSVSMIFANATCLLMVASVLVLKVRDMLQPNLLVEIVAAEAAVGAPGQPVNSNEIPATPRKPPAAA</sequence>
<accession>A0ABU0YMX0</accession>
<dbReference type="InterPro" id="IPR047662">
    <property type="entry name" value="SemiSWEET"/>
</dbReference>
<comment type="caution">
    <text evidence="7">The sequence shown here is derived from an EMBL/GenBank/DDBJ whole genome shotgun (WGS) entry which is preliminary data.</text>
</comment>
<evidence type="ECO:0000256" key="4">
    <source>
        <dbReference type="ARBA" id="ARBA00023136"/>
    </source>
</evidence>
<comment type="subcellular location">
    <subcellularLocation>
        <location evidence="1">Membrane</location>
        <topology evidence="1">Multi-pass membrane protein</topology>
    </subcellularLocation>
</comment>
<dbReference type="RefSeq" id="WP_379956618.1">
    <property type="nucleotide sequence ID" value="NZ_JAUYVI010000004.1"/>
</dbReference>
<organism evidence="7 8">
    <name type="scientific">Dongia sedimenti</name>
    <dbReference type="NCBI Taxonomy" id="3064282"/>
    <lineage>
        <taxon>Bacteria</taxon>
        <taxon>Pseudomonadati</taxon>
        <taxon>Pseudomonadota</taxon>
        <taxon>Alphaproteobacteria</taxon>
        <taxon>Rhodospirillales</taxon>
        <taxon>Dongiaceae</taxon>
        <taxon>Dongia</taxon>
    </lineage>
</organism>
<feature type="transmembrane region" description="Helical" evidence="6">
    <location>
        <begin position="66"/>
        <end position="83"/>
    </location>
</feature>
<keyword evidence="3 6" id="KW-1133">Transmembrane helix</keyword>
<dbReference type="EMBL" id="JAUYVI010000004">
    <property type="protein sequence ID" value="MDQ7249063.1"/>
    <property type="molecule type" value="Genomic_DNA"/>
</dbReference>
<evidence type="ECO:0000256" key="1">
    <source>
        <dbReference type="ARBA" id="ARBA00004141"/>
    </source>
</evidence>
<dbReference type="NCBIfam" id="NF037968">
    <property type="entry name" value="SemiSWEET_2"/>
    <property type="match status" value="1"/>
</dbReference>
<feature type="transmembrane region" description="Helical" evidence="6">
    <location>
        <begin position="6"/>
        <end position="27"/>
    </location>
</feature>
<name>A0ABU0YMX0_9PROT</name>
<keyword evidence="2 6" id="KW-0812">Transmembrane</keyword>
<evidence type="ECO:0000256" key="2">
    <source>
        <dbReference type="ARBA" id="ARBA00022692"/>
    </source>
</evidence>
<reference evidence="8" key="1">
    <citation type="submission" date="2023-08" db="EMBL/GenBank/DDBJ databases">
        <title>Rhodospirillaceae gen. nov., a novel taxon isolated from the Yangtze River Yuezi River estuary sludge.</title>
        <authorList>
            <person name="Ruan L."/>
        </authorList>
    </citation>
    <scope>NUCLEOTIDE SEQUENCE [LARGE SCALE GENOMIC DNA]</scope>
    <source>
        <strain evidence="8">R-7</strain>
    </source>
</reference>
<feature type="region of interest" description="Disordered" evidence="5">
    <location>
        <begin position="107"/>
        <end position="127"/>
    </location>
</feature>
<dbReference type="Proteomes" id="UP001230156">
    <property type="component" value="Unassembled WGS sequence"/>
</dbReference>
<evidence type="ECO:0000256" key="5">
    <source>
        <dbReference type="SAM" id="MobiDB-lite"/>
    </source>
</evidence>
<keyword evidence="4 6" id="KW-0472">Membrane</keyword>
<proteinExistence type="predicted"/>
<feature type="transmembrane region" description="Helical" evidence="6">
    <location>
        <begin position="39"/>
        <end position="60"/>
    </location>
</feature>
<dbReference type="Pfam" id="PF04193">
    <property type="entry name" value="PQ-loop"/>
    <property type="match status" value="1"/>
</dbReference>
<gene>
    <name evidence="7" type="ORF">Q8A70_15355</name>
</gene>